<dbReference type="Proteomes" id="UP000553957">
    <property type="component" value="Unassembled WGS sequence"/>
</dbReference>
<dbReference type="Gene3D" id="3.60.10.10">
    <property type="entry name" value="Endonuclease/exonuclease/phosphatase"/>
    <property type="match status" value="1"/>
</dbReference>
<keyword evidence="3" id="KW-0540">Nuclease</keyword>
<dbReference type="PANTHER" id="PTHR14859:SF15">
    <property type="entry name" value="ENDONUCLEASE_EXONUCLEASE_PHOSPHATASE DOMAIN-CONTAINING PROTEIN"/>
    <property type="match status" value="1"/>
</dbReference>
<sequence length="268" mass="28900">MYRRIGVLVLGCLLAMAPVTAQAAGQATTVKTLTFNIHHGQGTDGKLDLERTAKAIEASGAAVVGLQEVDKYFDARSNWVDQPAWLATRLGMTYVFAPNLDWDPLEPGKPRRQYGNLVLSKYPILESRNTPLPKVGTEEQRGLLEAVLDVNGTPVRFANTHLNNATPAERQQQATAVVNLLGAATEPTLLVGDLNAIPTTAEIKTLTARWKDTWTEVGIGLGFTSSVPLPTRRIDYQLHSPALKATAASVPSTFASDHYPVAATFTLG</sequence>
<dbReference type="RefSeq" id="WP_337796744.1">
    <property type="nucleotide sequence ID" value="NZ_BAAAGT010000004.1"/>
</dbReference>
<dbReference type="GO" id="GO:0004527">
    <property type="term" value="F:exonuclease activity"/>
    <property type="evidence" value="ECO:0007669"/>
    <property type="project" value="UniProtKB-KW"/>
</dbReference>
<feature type="chain" id="PRO_5032478618" evidence="1">
    <location>
        <begin position="24"/>
        <end position="268"/>
    </location>
</feature>
<dbReference type="GO" id="GO:0006506">
    <property type="term" value="P:GPI anchor biosynthetic process"/>
    <property type="evidence" value="ECO:0007669"/>
    <property type="project" value="TreeGrafter"/>
</dbReference>
<dbReference type="PANTHER" id="PTHR14859">
    <property type="entry name" value="CALCOFLUOR WHITE HYPERSENSITIVE PROTEIN PRECURSOR"/>
    <property type="match status" value="1"/>
</dbReference>
<evidence type="ECO:0000256" key="1">
    <source>
        <dbReference type="SAM" id="SignalP"/>
    </source>
</evidence>
<dbReference type="Pfam" id="PF03372">
    <property type="entry name" value="Exo_endo_phos"/>
    <property type="match status" value="1"/>
</dbReference>
<dbReference type="SUPFAM" id="SSF56219">
    <property type="entry name" value="DNase I-like"/>
    <property type="match status" value="1"/>
</dbReference>
<feature type="signal peptide" evidence="1">
    <location>
        <begin position="1"/>
        <end position="23"/>
    </location>
</feature>
<dbReference type="InterPro" id="IPR036691">
    <property type="entry name" value="Endo/exonu/phosph_ase_sf"/>
</dbReference>
<feature type="domain" description="Endonuclease/exonuclease/phosphatase" evidence="2">
    <location>
        <begin position="33"/>
        <end position="258"/>
    </location>
</feature>
<dbReference type="InterPro" id="IPR051916">
    <property type="entry name" value="GPI-anchor_lipid_remodeler"/>
</dbReference>
<dbReference type="AlphaFoldDB" id="A0A841SEK1"/>
<keyword evidence="3" id="KW-0269">Exonuclease</keyword>
<name>A0A841SEK1_9ACTN</name>
<evidence type="ECO:0000313" key="3">
    <source>
        <dbReference type="EMBL" id="MBB6566546.1"/>
    </source>
</evidence>
<accession>A0A841SEK1</accession>
<dbReference type="GO" id="GO:0004519">
    <property type="term" value="F:endonuclease activity"/>
    <property type="evidence" value="ECO:0007669"/>
    <property type="project" value="UniProtKB-KW"/>
</dbReference>
<organism evidence="3 4">
    <name type="scientific">Kribbella sandramycini</name>
    <dbReference type="NCBI Taxonomy" id="60450"/>
    <lineage>
        <taxon>Bacteria</taxon>
        <taxon>Bacillati</taxon>
        <taxon>Actinomycetota</taxon>
        <taxon>Actinomycetes</taxon>
        <taxon>Propionibacteriales</taxon>
        <taxon>Kribbellaceae</taxon>
        <taxon>Kribbella</taxon>
    </lineage>
</organism>
<dbReference type="GO" id="GO:0016020">
    <property type="term" value="C:membrane"/>
    <property type="evidence" value="ECO:0007669"/>
    <property type="project" value="GOC"/>
</dbReference>
<keyword evidence="1" id="KW-0732">Signal</keyword>
<proteinExistence type="predicted"/>
<protein>
    <submittedName>
        <fullName evidence="3">Endonuclease/exonuclease/phosphatase family metal-dependent hydrolase</fullName>
    </submittedName>
</protein>
<keyword evidence="3" id="KW-0378">Hydrolase</keyword>
<evidence type="ECO:0000259" key="2">
    <source>
        <dbReference type="Pfam" id="PF03372"/>
    </source>
</evidence>
<dbReference type="EMBL" id="JACHKF010000001">
    <property type="protein sequence ID" value="MBB6566546.1"/>
    <property type="molecule type" value="Genomic_DNA"/>
</dbReference>
<gene>
    <name evidence="3" type="ORF">HNR71_002183</name>
</gene>
<comment type="caution">
    <text evidence="3">The sequence shown here is derived from an EMBL/GenBank/DDBJ whole genome shotgun (WGS) entry which is preliminary data.</text>
</comment>
<reference evidence="3 4" key="1">
    <citation type="submission" date="2020-08" db="EMBL/GenBank/DDBJ databases">
        <title>Sequencing the genomes of 1000 actinobacteria strains.</title>
        <authorList>
            <person name="Klenk H.-P."/>
        </authorList>
    </citation>
    <scope>NUCLEOTIDE SEQUENCE [LARGE SCALE GENOMIC DNA]</scope>
    <source>
        <strain evidence="3 4">DSM 15626</strain>
    </source>
</reference>
<keyword evidence="3" id="KW-0255">Endonuclease</keyword>
<evidence type="ECO:0000313" key="4">
    <source>
        <dbReference type="Proteomes" id="UP000553957"/>
    </source>
</evidence>
<dbReference type="InterPro" id="IPR005135">
    <property type="entry name" value="Endo/exonuclease/phosphatase"/>
</dbReference>